<dbReference type="EMBL" id="JAPFFF010000012">
    <property type="protein sequence ID" value="KAK8875520.1"/>
    <property type="molecule type" value="Genomic_DNA"/>
</dbReference>
<organism evidence="1 2">
    <name type="scientific">Tritrichomonas musculus</name>
    <dbReference type="NCBI Taxonomy" id="1915356"/>
    <lineage>
        <taxon>Eukaryota</taxon>
        <taxon>Metamonada</taxon>
        <taxon>Parabasalia</taxon>
        <taxon>Tritrichomonadida</taxon>
        <taxon>Tritrichomonadidae</taxon>
        <taxon>Tritrichomonas</taxon>
    </lineage>
</organism>
<protein>
    <recommendedName>
        <fullName evidence="3">Secreted protein</fullName>
    </recommendedName>
</protein>
<accession>A0ABR2JCU0</accession>
<comment type="caution">
    <text evidence="1">The sequence shown here is derived from an EMBL/GenBank/DDBJ whole genome shotgun (WGS) entry which is preliminary data.</text>
</comment>
<evidence type="ECO:0008006" key="3">
    <source>
        <dbReference type="Google" id="ProtNLM"/>
    </source>
</evidence>
<sequence>MTKISIPIGIQLLIAYSISIAFNNNNQLSITVINYQFPQSSYHSIINSSNQINYQYRQSTINIYLCHLLMRPIGNQFTVNVDILRLFYISSSL</sequence>
<evidence type="ECO:0000313" key="2">
    <source>
        <dbReference type="Proteomes" id="UP001470230"/>
    </source>
</evidence>
<name>A0ABR2JCU0_9EUKA</name>
<dbReference type="Proteomes" id="UP001470230">
    <property type="component" value="Unassembled WGS sequence"/>
</dbReference>
<gene>
    <name evidence="1" type="ORF">M9Y10_005686</name>
</gene>
<evidence type="ECO:0000313" key="1">
    <source>
        <dbReference type="EMBL" id="KAK8875520.1"/>
    </source>
</evidence>
<keyword evidence="2" id="KW-1185">Reference proteome</keyword>
<reference evidence="1 2" key="1">
    <citation type="submission" date="2024-04" db="EMBL/GenBank/DDBJ databases">
        <title>Tritrichomonas musculus Genome.</title>
        <authorList>
            <person name="Alves-Ferreira E."/>
            <person name="Grigg M."/>
            <person name="Lorenzi H."/>
            <person name="Galac M."/>
        </authorList>
    </citation>
    <scope>NUCLEOTIDE SEQUENCE [LARGE SCALE GENOMIC DNA]</scope>
    <source>
        <strain evidence="1 2">EAF2021</strain>
    </source>
</reference>
<proteinExistence type="predicted"/>